<dbReference type="PANTHER" id="PTHR42949">
    <property type="entry name" value="ANAEROBIC GLYCEROL-3-PHOSPHATE DEHYDROGENASE SUBUNIT B"/>
    <property type="match status" value="1"/>
</dbReference>
<comment type="caution">
    <text evidence="3">The sequence shown here is derived from an EMBL/GenBank/DDBJ whole genome shotgun (WGS) entry which is preliminary data.</text>
</comment>
<dbReference type="Pfam" id="PF07992">
    <property type="entry name" value="Pyr_redox_2"/>
    <property type="match status" value="1"/>
</dbReference>
<feature type="domain" description="FAD/NAD(P)-binding" evidence="2">
    <location>
        <begin position="147"/>
        <end position="271"/>
    </location>
</feature>
<dbReference type="InterPro" id="IPR036188">
    <property type="entry name" value="FAD/NAD-bd_sf"/>
</dbReference>
<keyword evidence="4" id="KW-1185">Reference proteome</keyword>
<evidence type="ECO:0000259" key="2">
    <source>
        <dbReference type="Pfam" id="PF07992"/>
    </source>
</evidence>
<dbReference type="Proteomes" id="UP001595613">
    <property type="component" value="Unassembled WGS sequence"/>
</dbReference>
<dbReference type="EMBL" id="JBHRYD010000005">
    <property type="protein sequence ID" value="MFC3704598.1"/>
    <property type="molecule type" value="Genomic_DNA"/>
</dbReference>
<accession>A0ABV7X1J7</accession>
<evidence type="ECO:0000256" key="1">
    <source>
        <dbReference type="ARBA" id="ARBA00023002"/>
    </source>
</evidence>
<dbReference type="InterPro" id="IPR051691">
    <property type="entry name" value="Metab_Enz_Cyan_OpOx_G3PDH"/>
</dbReference>
<dbReference type="PRINTS" id="PR00368">
    <property type="entry name" value="FADPNR"/>
</dbReference>
<dbReference type="InterPro" id="IPR042204">
    <property type="entry name" value="2Fe-2S-bd_N"/>
</dbReference>
<sequence>MRPQLHRLPADAARGFAGRAIDRARPVHFRLDGRLVSGFAGDTVLSAALASGIDTLGLHRGMPVGLTPRSSPVIALAGLARDPLGALPMARTPAVDGAEFVTLGAKRAGALARLFQPGRTLGLPLDEPHVLDRPWRAVPGLPEGSADLMVVGAGVAGLSAALAGARAGLAVMLVEATALPGGHSGLFGTQEGEDAPEESMARLAAEAAASDAITLIASARVFSIRPGLVRLHRVDMVEGRPRGRVVDIEAPRIVIATGALERLPLFPGNRLPGVALTLDAHELAARYGVWPGASALFATGSNPAYRLAMLASDVGIAIGRILDSRPGPASRFIEFSRAYGMVQSPGTGPAFAETARAGNAVRLHADQAGSEPLEADRLLVCGGWQPDLTLWHVAGGHSRWHDARHRLEPSGALDGVALAGSAAGWFTRRGCIQSGADAVDLLLGRPRKPVDDPRIDPLYETPDAPVHIAPPRPQSPAAYLDAGAQLLPRPEPPQGRWRALFRKRPTGLASLSEAPQPLAICEVAAGVGLGLIPPEAAGVVAQERVALVPLARPAPGYDAIDETRPAPEAVPPFLAGRFGPGARVVRLVPAEERLFEPGSLIYRSSDVDQPLLAIGVVLRPAGAAATALVAGAALAAGLPVTVRDQGRAIPATLEAFETEPA</sequence>
<name>A0ABV7X1J7_9HYPH</name>
<dbReference type="SUPFAM" id="SSF51905">
    <property type="entry name" value="FAD/NAD(P)-binding domain"/>
    <property type="match status" value="1"/>
</dbReference>
<proteinExistence type="predicted"/>
<dbReference type="Pfam" id="PF13510">
    <property type="entry name" value="Fer2_4"/>
    <property type="match status" value="1"/>
</dbReference>
<dbReference type="Gene3D" id="3.10.20.440">
    <property type="entry name" value="2Fe-2S iron-sulphur cluster binding domain, sarcosine oxidase, alpha subunit, N-terminal domain"/>
    <property type="match status" value="1"/>
</dbReference>
<evidence type="ECO:0000313" key="4">
    <source>
        <dbReference type="Proteomes" id="UP001595613"/>
    </source>
</evidence>
<protein>
    <submittedName>
        <fullName evidence="3">FAD-dependent oxidoreductase</fullName>
    </submittedName>
</protein>
<dbReference type="Gene3D" id="3.50.50.60">
    <property type="entry name" value="FAD/NAD(P)-binding domain"/>
    <property type="match status" value="1"/>
</dbReference>
<keyword evidence="1" id="KW-0560">Oxidoreductase</keyword>
<dbReference type="InterPro" id="IPR023753">
    <property type="entry name" value="FAD/NAD-binding_dom"/>
</dbReference>
<organism evidence="3 4">
    <name type="scientific">Devosia honganensis</name>
    <dbReference type="NCBI Taxonomy" id="1610527"/>
    <lineage>
        <taxon>Bacteria</taxon>
        <taxon>Pseudomonadati</taxon>
        <taxon>Pseudomonadota</taxon>
        <taxon>Alphaproteobacteria</taxon>
        <taxon>Hyphomicrobiales</taxon>
        <taxon>Devosiaceae</taxon>
        <taxon>Devosia</taxon>
    </lineage>
</organism>
<dbReference type="PANTHER" id="PTHR42949:SF3">
    <property type="entry name" value="ANAEROBIC GLYCEROL-3-PHOSPHATE DEHYDROGENASE SUBUNIT B"/>
    <property type="match status" value="1"/>
</dbReference>
<gene>
    <name evidence="3" type="ORF">ACFOOL_07495</name>
</gene>
<dbReference type="PRINTS" id="PR00411">
    <property type="entry name" value="PNDRDTASEI"/>
</dbReference>
<reference evidence="4" key="1">
    <citation type="journal article" date="2019" name="Int. J. Syst. Evol. Microbiol.">
        <title>The Global Catalogue of Microorganisms (GCM) 10K type strain sequencing project: providing services to taxonomists for standard genome sequencing and annotation.</title>
        <authorList>
            <consortium name="The Broad Institute Genomics Platform"/>
            <consortium name="The Broad Institute Genome Sequencing Center for Infectious Disease"/>
            <person name="Wu L."/>
            <person name="Ma J."/>
        </authorList>
    </citation>
    <scope>NUCLEOTIDE SEQUENCE [LARGE SCALE GENOMIC DNA]</scope>
    <source>
        <strain evidence="4">KCTC 42281</strain>
    </source>
</reference>
<dbReference type="RefSeq" id="WP_380096323.1">
    <property type="nucleotide sequence ID" value="NZ_JBHRYD010000005.1"/>
</dbReference>
<evidence type="ECO:0000313" key="3">
    <source>
        <dbReference type="EMBL" id="MFC3704598.1"/>
    </source>
</evidence>